<dbReference type="InterPro" id="IPR018060">
    <property type="entry name" value="HTH_AraC"/>
</dbReference>
<dbReference type="InterPro" id="IPR009057">
    <property type="entry name" value="Homeodomain-like_sf"/>
</dbReference>
<protein>
    <submittedName>
        <fullName evidence="5">AraC family transcriptional regulator</fullName>
    </submittedName>
</protein>
<reference evidence="5" key="2">
    <citation type="submission" date="2021-04" db="EMBL/GenBank/DDBJ databases">
        <authorList>
            <person name="Gilroy R."/>
        </authorList>
    </citation>
    <scope>NUCLEOTIDE SEQUENCE</scope>
    <source>
        <strain evidence="5">CHK189-11263</strain>
    </source>
</reference>
<evidence type="ECO:0000259" key="4">
    <source>
        <dbReference type="PROSITE" id="PS01124"/>
    </source>
</evidence>
<keyword evidence="2" id="KW-0238">DNA-binding</keyword>
<name>A0A9D2MCI8_9FIRM</name>
<dbReference type="GO" id="GO:0043565">
    <property type="term" value="F:sequence-specific DNA binding"/>
    <property type="evidence" value="ECO:0007669"/>
    <property type="project" value="InterPro"/>
</dbReference>
<evidence type="ECO:0000313" key="5">
    <source>
        <dbReference type="EMBL" id="HJB57907.1"/>
    </source>
</evidence>
<dbReference type="Pfam" id="PF12833">
    <property type="entry name" value="HTH_18"/>
    <property type="match status" value="1"/>
</dbReference>
<dbReference type="Pfam" id="PF10114">
    <property type="entry name" value="PocR"/>
    <property type="match status" value="1"/>
</dbReference>
<dbReference type="AlphaFoldDB" id="A0A9D2MCI8"/>
<dbReference type="SUPFAM" id="SSF46689">
    <property type="entry name" value="Homeodomain-like"/>
    <property type="match status" value="2"/>
</dbReference>
<evidence type="ECO:0000256" key="2">
    <source>
        <dbReference type="ARBA" id="ARBA00023125"/>
    </source>
</evidence>
<evidence type="ECO:0000313" key="6">
    <source>
        <dbReference type="Proteomes" id="UP000824208"/>
    </source>
</evidence>
<feature type="domain" description="HTH araC/xylS-type" evidence="4">
    <location>
        <begin position="316"/>
        <end position="414"/>
    </location>
</feature>
<dbReference type="InterPro" id="IPR020449">
    <property type="entry name" value="Tscrpt_reg_AraC-type_HTH"/>
</dbReference>
<dbReference type="PROSITE" id="PS01124">
    <property type="entry name" value="HTH_ARAC_FAMILY_2"/>
    <property type="match status" value="1"/>
</dbReference>
<proteinExistence type="predicted"/>
<dbReference type="Proteomes" id="UP000824208">
    <property type="component" value="Unassembled WGS sequence"/>
</dbReference>
<evidence type="ECO:0000256" key="1">
    <source>
        <dbReference type="ARBA" id="ARBA00023015"/>
    </source>
</evidence>
<accession>A0A9D2MCI8</accession>
<dbReference type="InterPro" id="IPR018771">
    <property type="entry name" value="PocR_dom"/>
</dbReference>
<dbReference type="PANTHER" id="PTHR43280">
    <property type="entry name" value="ARAC-FAMILY TRANSCRIPTIONAL REGULATOR"/>
    <property type="match status" value="1"/>
</dbReference>
<sequence>MRPREEFDVVLSKDCARAFSTSTGLGSVVSLADGAPLAAFGGYHCENCRICALAGKQRTLCVQSHIYGMNEAERFGGKYVYFCPMGLTCFTSPIVGTDSTEAKITVGPFLMVDRQDYIHDDLLPKIQGEYDLAELTAEVEKLPVVPAARVEGISSLLFMAVGFMNNVWAANHMLEVQESYSIQKQVSSYLATLKGEKQPPPYPLDLENELLDSISHLDREKANRCLNELLGYIFFMGGNFQLAKSRISELLVLISRAAITGGADAQTMLLMTHDYLQIIPRITSMDELCSWLAKAMNRFMDNLFQFADVKHANVIHHATQYIRAHYAEKITLDNVAREVYLSPTYFSRIFRQETGVTFNAYLNAVRIEQSKKLLNDPSVRLIDISLMVGFDNQSYFTKVFKKITGLSPLQYREKKCKGFQHIN</sequence>
<dbReference type="SMART" id="SM00342">
    <property type="entry name" value="HTH_ARAC"/>
    <property type="match status" value="1"/>
</dbReference>
<evidence type="ECO:0000256" key="3">
    <source>
        <dbReference type="ARBA" id="ARBA00023163"/>
    </source>
</evidence>
<dbReference type="PROSITE" id="PS00041">
    <property type="entry name" value="HTH_ARAC_FAMILY_1"/>
    <property type="match status" value="1"/>
</dbReference>
<organism evidence="5 6">
    <name type="scientific">Candidatus Flavonifractor intestinipullorum</name>
    <dbReference type="NCBI Taxonomy" id="2838587"/>
    <lineage>
        <taxon>Bacteria</taxon>
        <taxon>Bacillati</taxon>
        <taxon>Bacillota</taxon>
        <taxon>Clostridia</taxon>
        <taxon>Eubacteriales</taxon>
        <taxon>Oscillospiraceae</taxon>
        <taxon>Flavonifractor</taxon>
    </lineage>
</organism>
<keyword evidence="1" id="KW-0805">Transcription regulation</keyword>
<dbReference type="InterPro" id="IPR018062">
    <property type="entry name" value="HTH_AraC-typ_CS"/>
</dbReference>
<dbReference type="PRINTS" id="PR00032">
    <property type="entry name" value="HTHARAC"/>
</dbReference>
<keyword evidence="3" id="KW-0804">Transcription</keyword>
<dbReference type="PANTHER" id="PTHR43280:SF2">
    <property type="entry name" value="HTH-TYPE TRANSCRIPTIONAL REGULATOR EXSA"/>
    <property type="match status" value="1"/>
</dbReference>
<comment type="caution">
    <text evidence="5">The sequence shown here is derived from an EMBL/GenBank/DDBJ whole genome shotgun (WGS) entry which is preliminary data.</text>
</comment>
<dbReference type="GO" id="GO:0003700">
    <property type="term" value="F:DNA-binding transcription factor activity"/>
    <property type="evidence" value="ECO:0007669"/>
    <property type="project" value="InterPro"/>
</dbReference>
<dbReference type="EMBL" id="DWYC01000088">
    <property type="protein sequence ID" value="HJB57907.1"/>
    <property type="molecule type" value="Genomic_DNA"/>
</dbReference>
<reference evidence="5" key="1">
    <citation type="journal article" date="2021" name="PeerJ">
        <title>Extensive microbial diversity within the chicken gut microbiome revealed by metagenomics and culture.</title>
        <authorList>
            <person name="Gilroy R."/>
            <person name="Ravi A."/>
            <person name="Getino M."/>
            <person name="Pursley I."/>
            <person name="Horton D.L."/>
            <person name="Alikhan N.F."/>
            <person name="Baker D."/>
            <person name="Gharbi K."/>
            <person name="Hall N."/>
            <person name="Watson M."/>
            <person name="Adriaenssens E.M."/>
            <person name="Foster-Nyarko E."/>
            <person name="Jarju S."/>
            <person name="Secka A."/>
            <person name="Antonio M."/>
            <person name="Oren A."/>
            <person name="Chaudhuri R.R."/>
            <person name="La Ragione R."/>
            <person name="Hildebrand F."/>
            <person name="Pallen M.J."/>
        </authorList>
    </citation>
    <scope>NUCLEOTIDE SEQUENCE</scope>
    <source>
        <strain evidence="5">CHK189-11263</strain>
    </source>
</reference>
<gene>
    <name evidence="5" type="ORF">H9714_10185</name>
</gene>
<dbReference type="Gene3D" id="1.10.10.60">
    <property type="entry name" value="Homeodomain-like"/>
    <property type="match status" value="2"/>
</dbReference>